<comment type="similarity">
    <text evidence="1">Belongs to the CWF19 family.</text>
</comment>
<dbReference type="AlphaFoldDB" id="A0A2A9PCZ4"/>
<dbReference type="EMBL" id="LAZP02000203">
    <property type="protein sequence ID" value="PFH59385.1"/>
    <property type="molecule type" value="Genomic_DNA"/>
</dbReference>
<dbReference type="Pfam" id="PF04677">
    <property type="entry name" value="CwfJ_C_1"/>
    <property type="match status" value="1"/>
</dbReference>
<feature type="compositionally biased region" description="Basic residues" evidence="2">
    <location>
        <begin position="135"/>
        <end position="152"/>
    </location>
</feature>
<accession>A0A2A9PCZ4</accession>
<feature type="region of interest" description="Disordered" evidence="2">
    <location>
        <begin position="1"/>
        <end position="153"/>
    </location>
</feature>
<gene>
    <name evidence="4" type="ORF">XA68_12444</name>
</gene>
<dbReference type="Proteomes" id="UP000037136">
    <property type="component" value="Unassembled WGS sequence"/>
</dbReference>
<evidence type="ECO:0000256" key="2">
    <source>
        <dbReference type="SAM" id="MobiDB-lite"/>
    </source>
</evidence>
<dbReference type="InterPro" id="IPR006768">
    <property type="entry name" value="Cwf19-like_C_dom-1"/>
</dbReference>
<comment type="caution">
    <text evidence="4">The sequence shown here is derived from an EMBL/GenBank/DDBJ whole genome shotgun (WGS) entry which is preliminary data.</text>
</comment>
<dbReference type="PANTHER" id="PTHR12072">
    <property type="entry name" value="CWF19, CELL CYCLE CONTROL PROTEIN"/>
    <property type="match status" value="1"/>
</dbReference>
<reference evidence="4 5" key="1">
    <citation type="journal article" date="2015" name="BMC Genomics">
        <title>Gene expression during zombie ant biting behavior reflects the complexity underlying fungal parasitic behavioral manipulation.</title>
        <authorList>
            <person name="de Bekker C."/>
            <person name="Ohm R.A."/>
            <person name="Loreto R.G."/>
            <person name="Sebastian A."/>
            <person name="Albert I."/>
            <person name="Merrow M."/>
            <person name="Brachmann A."/>
            <person name="Hughes D.P."/>
        </authorList>
    </citation>
    <scope>NUCLEOTIDE SEQUENCE [LARGE SCALE GENOMIC DNA]</scope>
    <source>
        <strain evidence="4 5">SC16a</strain>
    </source>
</reference>
<feature type="compositionally biased region" description="Acidic residues" evidence="2">
    <location>
        <begin position="92"/>
        <end position="101"/>
    </location>
</feature>
<keyword evidence="5" id="KW-1185">Reference proteome</keyword>
<reference evidence="4 5" key="2">
    <citation type="journal article" date="2017" name="Sci. Rep.">
        <title>Ant-infecting Ophiocordyceps genomes reveal a high diversity of potential behavioral manipulation genes and a possible major role for enterotoxins.</title>
        <authorList>
            <person name="de Bekker C."/>
            <person name="Ohm R.A."/>
            <person name="Evans H.C."/>
            <person name="Brachmann A."/>
            <person name="Hughes D.P."/>
        </authorList>
    </citation>
    <scope>NUCLEOTIDE SEQUENCE [LARGE SCALE GENOMIC DNA]</scope>
    <source>
        <strain evidence="4 5">SC16a</strain>
    </source>
</reference>
<dbReference type="Gene3D" id="3.30.428.10">
    <property type="entry name" value="HIT-like"/>
    <property type="match status" value="1"/>
</dbReference>
<feature type="domain" description="Cwf19-like C-terminal" evidence="3">
    <location>
        <begin position="435"/>
        <end position="559"/>
    </location>
</feature>
<feature type="compositionally biased region" description="Basic and acidic residues" evidence="2">
    <location>
        <begin position="242"/>
        <end position="254"/>
    </location>
</feature>
<evidence type="ECO:0000259" key="3">
    <source>
        <dbReference type="Pfam" id="PF04677"/>
    </source>
</evidence>
<feature type="compositionally biased region" description="Basic and acidic residues" evidence="2">
    <location>
        <begin position="1"/>
        <end position="22"/>
    </location>
</feature>
<dbReference type="InterPro" id="IPR040194">
    <property type="entry name" value="Cwf19-like"/>
</dbReference>
<dbReference type="InterPro" id="IPR036265">
    <property type="entry name" value="HIT-like_sf"/>
</dbReference>
<dbReference type="SUPFAM" id="SSF54197">
    <property type="entry name" value="HIT-like"/>
    <property type="match status" value="1"/>
</dbReference>
<name>A0A2A9PCZ4_OPHUN</name>
<organism evidence="4 5">
    <name type="scientific">Ophiocordyceps unilateralis</name>
    <name type="common">Zombie-ant fungus</name>
    <name type="synonym">Torrubia unilateralis</name>
    <dbReference type="NCBI Taxonomy" id="268505"/>
    <lineage>
        <taxon>Eukaryota</taxon>
        <taxon>Fungi</taxon>
        <taxon>Dikarya</taxon>
        <taxon>Ascomycota</taxon>
        <taxon>Pezizomycotina</taxon>
        <taxon>Sordariomycetes</taxon>
        <taxon>Hypocreomycetidae</taxon>
        <taxon>Hypocreales</taxon>
        <taxon>Ophiocordycipitaceae</taxon>
        <taxon>Ophiocordyceps</taxon>
    </lineage>
</organism>
<dbReference type="OrthoDB" id="2113965at2759"/>
<evidence type="ECO:0000256" key="1">
    <source>
        <dbReference type="ARBA" id="ARBA00006795"/>
    </source>
</evidence>
<feature type="compositionally biased region" description="Basic and acidic residues" evidence="2">
    <location>
        <begin position="40"/>
        <end position="66"/>
    </location>
</feature>
<dbReference type="PANTHER" id="PTHR12072:SF5">
    <property type="entry name" value="CWF19-LIKE PROTEIN 2"/>
    <property type="match status" value="1"/>
</dbReference>
<proteinExistence type="inferred from homology"/>
<dbReference type="GO" id="GO:0071014">
    <property type="term" value="C:post-mRNA release spliceosomal complex"/>
    <property type="evidence" value="ECO:0007669"/>
    <property type="project" value="TreeGrafter"/>
</dbReference>
<sequence>MDGLDEFEKTLAAEQAERERRRDGKHRHHRRHHHHHHDGRRHDGVRKEDSHRKHDGERDRDEEDGHRHRHRHRDDDKDAESHRRRRKHRDEIGDDNDNDNDEQQRHKRNKAEKSSDPPLVRDAWMTAPTSLAIKHQNHSKRPRSRSPPKRTIHSRELNTSLLSQDMPAPQAEDYTFGDEGSSWRMIKLQAVVAAAADSGRPVEQLALDKYGSLAEFDDAREEQLELQRREIYGEGYRRIERPTGQLHSERRRNEVVVVEPEAEEDDREKKEPKKDDARKQQPLDHTSLNRLRAQMMKAKLRRAPEAAQLEAEYNLAASSTSTITTSSSSSSPAVVVLNATHSRHLINRGNEVQASISRRGESLTDNDDMTIADMVRQERRTRLDGDASSARRQAERIARDGGFDAGLDYLDDNAVRLARGLHRSQAALRSVAASEAQRMTRALDRCQLCRDDSSSTQHRTRAPIISLATRVFLTLTPEPEVTPGGAVIAPITHHATLLECDDDEWHELRNFMKSLTRMYHDQGRDIIFYENTTSSPNQHASIIAAPIPYDRGGLAPAFFREAILEAAPEWRSAKKSAQIPSGLFSRVAGWHRRWVGACD</sequence>
<dbReference type="STRING" id="268505.A0A2A9PCZ4"/>
<feature type="region of interest" description="Disordered" evidence="2">
    <location>
        <begin position="242"/>
        <end position="289"/>
    </location>
</feature>
<feature type="compositionally biased region" description="Basic and acidic residues" evidence="2">
    <location>
        <begin position="267"/>
        <end position="282"/>
    </location>
</feature>
<feature type="compositionally biased region" description="Basic residues" evidence="2">
    <location>
        <begin position="23"/>
        <end position="39"/>
    </location>
</feature>
<evidence type="ECO:0000313" key="5">
    <source>
        <dbReference type="Proteomes" id="UP000037136"/>
    </source>
</evidence>
<evidence type="ECO:0000313" key="4">
    <source>
        <dbReference type="EMBL" id="PFH59385.1"/>
    </source>
</evidence>
<protein>
    <recommendedName>
        <fullName evidence="3">Cwf19-like C-terminal domain-containing protein</fullName>
    </recommendedName>
</protein>
<dbReference type="GO" id="GO:0000398">
    <property type="term" value="P:mRNA splicing, via spliceosome"/>
    <property type="evidence" value="ECO:0007669"/>
    <property type="project" value="TreeGrafter"/>
</dbReference>